<comment type="caution">
    <text evidence="6">The sequence shown here is derived from an EMBL/GenBank/DDBJ whole genome shotgun (WGS) entry which is preliminary data.</text>
</comment>
<name>A0A931BN58_9BACT</name>
<reference evidence="6 7" key="1">
    <citation type="submission" date="2020-11" db="EMBL/GenBank/DDBJ databases">
        <authorList>
            <person name="Kim M.K."/>
        </authorList>
    </citation>
    <scope>NUCLEOTIDE SEQUENCE [LARGE SCALE GENOMIC DNA]</scope>
    <source>
        <strain evidence="6 7">BT439</strain>
    </source>
</reference>
<dbReference type="AlphaFoldDB" id="A0A931BN58"/>
<dbReference type="EC" id="3.6.1.8" evidence="3"/>
<gene>
    <name evidence="6" type="primary">mazG</name>
    <name evidence="6" type="ORF">I2I01_12590</name>
</gene>
<dbReference type="PANTHER" id="PTHR30522:SF0">
    <property type="entry name" value="NUCLEOSIDE TRIPHOSPHATE PYROPHOSPHOHYDROLASE"/>
    <property type="match status" value="1"/>
</dbReference>
<dbReference type="NCBIfam" id="TIGR00444">
    <property type="entry name" value="mazG"/>
    <property type="match status" value="1"/>
</dbReference>
<dbReference type="InterPro" id="IPR011551">
    <property type="entry name" value="NTP_PyrPHydrolase_MazG"/>
</dbReference>
<dbReference type="Pfam" id="PF03819">
    <property type="entry name" value="MazG"/>
    <property type="match status" value="2"/>
</dbReference>
<dbReference type="EMBL" id="JADQDP010000003">
    <property type="protein sequence ID" value="MBF9142480.1"/>
    <property type="molecule type" value="Genomic_DNA"/>
</dbReference>
<dbReference type="GO" id="GO:0046052">
    <property type="term" value="P:UTP catabolic process"/>
    <property type="evidence" value="ECO:0007669"/>
    <property type="project" value="TreeGrafter"/>
</dbReference>
<dbReference type="InterPro" id="IPR048015">
    <property type="entry name" value="NTP-PPase_MazG-like_N"/>
</dbReference>
<keyword evidence="6" id="KW-0378">Hydrolase</keyword>
<dbReference type="GO" id="GO:0046081">
    <property type="term" value="P:dUTP catabolic process"/>
    <property type="evidence" value="ECO:0007669"/>
    <property type="project" value="TreeGrafter"/>
</dbReference>
<evidence type="ECO:0000313" key="6">
    <source>
        <dbReference type="EMBL" id="MBF9142480.1"/>
    </source>
</evidence>
<comment type="catalytic activity">
    <reaction evidence="1">
        <text>ATP + H2O = AMP + diphosphate + H(+)</text>
        <dbReference type="Rhea" id="RHEA:14245"/>
        <dbReference type="ChEBI" id="CHEBI:15377"/>
        <dbReference type="ChEBI" id="CHEBI:15378"/>
        <dbReference type="ChEBI" id="CHEBI:30616"/>
        <dbReference type="ChEBI" id="CHEBI:33019"/>
        <dbReference type="ChEBI" id="CHEBI:456215"/>
        <dbReference type="EC" id="3.6.1.8"/>
    </reaction>
</comment>
<dbReference type="InterPro" id="IPR004518">
    <property type="entry name" value="MazG-like_dom"/>
</dbReference>
<keyword evidence="7" id="KW-1185">Reference proteome</keyword>
<feature type="domain" description="NTP pyrophosphohydrolase MazG-like" evidence="5">
    <location>
        <begin position="44"/>
        <end position="116"/>
    </location>
</feature>
<dbReference type="PANTHER" id="PTHR30522">
    <property type="entry name" value="NUCLEOSIDE TRIPHOSPHATE PYROPHOSPHOHYDROLASE"/>
    <property type="match status" value="1"/>
</dbReference>
<dbReference type="FunFam" id="1.10.287.1080:FF:000001">
    <property type="entry name" value="Nucleoside triphosphate pyrophosphohydrolase"/>
    <property type="match status" value="1"/>
</dbReference>
<dbReference type="GO" id="GO:0046061">
    <property type="term" value="P:dATP catabolic process"/>
    <property type="evidence" value="ECO:0007669"/>
    <property type="project" value="TreeGrafter"/>
</dbReference>
<dbReference type="CDD" id="cd11528">
    <property type="entry name" value="NTP-PPase_MazG_Nterm"/>
    <property type="match status" value="1"/>
</dbReference>
<dbReference type="Gene3D" id="1.10.287.1080">
    <property type="entry name" value="MazG-like"/>
    <property type="match status" value="2"/>
</dbReference>
<dbReference type="RefSeq" id="WP_196286841.1">
    <property type="nucleotide sequence ID" value="NZ_JADQDP010000003.1"/>
</dbReference>
<evidence type="ECO:0000256" key="4">
    <source>
        <dbReference type="ARBA" id="ARBA00074799"/>
    </source>
</evidence>
<evidence type="ECO:0000259" key="5">
    <source>
        <dbReference type="Pfam" id="PF03819"/>
    </source>
</evidence>
<dbReference type="InterPro" id="IPR048011">
    <property type="entry name" value="NTP-PPase_MazG-like_C"/>
</dbReference>
<dbReference type="CDD" id="cd11529">
    <property type="entry name" value="NTP-PPase_MazG_Cterm"/>
    <property type="match status" value="1"/>
</dbReference>
<feature type="domain" description="NTP pyrophosphohydrolase MazG-like" evidence="5">
    <location>
        <begin position="176"/>
        <end position="243"/>
    </location>
</feature>
<evidence type="ECO:0000313" key="7">
    <source>
        <dbReference type="Proteomes" id="UP000645610"/>
    </source>
</evidence>
<accession>A0A931BN58</accession>
<dbReference type="GO" id="GO:0046047">
    <property type="term" value="P:TTP catabolic process"/>
    <property type="evidence" value="ECO:0007669"/>
    <property type="project" value="TreeGrafter"/>
</dbReference>
<evidence type="ECO:0000256" key="3">
    <source>
        <dbReference type="ARBA" id="ARBA00066372"/>
    </source>
</evidence>
<dbReference type="GO" id="GO:0006950">
    <property type="term" value="P:response to stress"/>
    <property type="evidence" value="ECO:0007669"/>
    <property type="project" value="UniProtKB-ARBA"/>
</dbReference>
<dbReference type="Proteomes" id="UP000645610">
    <property type="component" value="Unassembled WGS sequence"/>
</dbReference>
<dbReference type="GO" id="GO:0046076">
    <property type="term" value="P:dTTP catabolic process"/>
    <property type="evidence" value="ECO:0007669"/>
    <property type="project" value="TreeGrafter"/>
</dbReference>
<dbReference type="SUPFAM" id="SSF101386">
    <property type="entry name" value="all-alpha NTP pyrophosphatases"/>
    <property type="match status" value="2"/>
</dbReference>
<evidence type="ECO:0000256" key="2">
    <source>
        <dbReference type="ARBA" id="ARBA00061115"/>
    </source>
</evidence>
<dbReference type="FunFam" id="1.10.287.1080:FF:000003">
    <property type="entry name" value="Nucleoside triphosphate pyrophosphohydrolase"/>
    <property type="match status" value="1"/>
</dbReference>
<comment type="similarity">
    <text evidence="2">Belongs to the nucleoside triphosphate pyrophosphohydrolase family.</text>
</comment>
<dbReference type="GO" id="GO:0006203">
    <property type="term" value="P:dGTP catabolic process"/>
    <property type="evidence" value="ECO:0007669"/>
    <property type="project" value="TreeGrafter"/>
</dbReference>
<dbReference type="NCBIfam" id="NF007113">
    <property type="entry name" value="PRK09562.1"/>
    <property type="match status" value="1"/>
</dbReference>
<dbReference type="GO" id="GO:0047693">
    <property type="term" value="F:ATP diphosphatase activity"/>
    <property type="evidence" value="ECO:0007669"/>
    <property type="project" value="UniProtKB-EC"/>
</dbReference>
<protein>
    <recommendedName>
        <fullName evidence="4">Nucleoside triphosphate pyrophosphohydrolase</fullName>
        <ecNumber evidence="3">3.6.1.8</ecNumber>
    </recommendedName>
</protein>
<organism evidence="6 7">
    <name type="scientific">Hymenobacter properus</name>
    <dbReference type="NCBI Taxonomy" id="2791026"/>
    <lineage>
        <taxon>Bacteria</taxon>
        <taxon>Pseudomonadati</taxon>
        <taxon>Bacteroidota</taxon>
        <taxon>Cytophagia</taxon>
        <taxon>Cytophagales</taxon>
        <taxon>Hymenobacteraceae</taxon>
        <taxon>Hymenobacter</taxon>
    </lineage>
</organism>
<sequence length="284" mass="32438">MENSAPAPSTLLTNARRPAQLEAFGRLLDVLDRLRTECPWDKKQTLQSLRHLTIEETYEISDAILRDDLPELKKELGDVMLHLIFYARIAAEQGAFDIADVLNAQCEKLISRHPHIYGDVQADDEDAVKRNWEQLKLKEKGNKGVLSGVPTSLPALVKAMRIQEKARGAGFDWEQPEQVWHKVQEELAEFGEEYGHGQPEKMNTERAAEEFGDLLFSLVNFARFAGINPEEALERTNRKFIQRFQYLENATAAAGQRLADLTLAQMDVYWEEAKRHLRQPNALD</sequence>
<proteinExistence type="inferred from homology"/>
<evidence type="ECO:0000256" key="1">
    <source>
        <dbReference type="ARBA" id="ARBA00052141"/>
    </source>
</evidence>